<name>A0ABM9EYA0_9BACI</name>
<protein>
    <recommendedName>
        <fullName evidence="4">SoxR reducing system RseC family protein</fullName>
    </recommendedName>
</protein>
<dbReference type="EMBL" id="CALBWS010000055">
    <property type="protein sequence ID" value="CAH2717610.1"/>
    <property type="molecule type" value="Genomic_DNA"/>
</dbReference>
<evidence type="ECO:0008006" key="4">
    <source>
        <dbReference type="Google" id="ProtNLM"/>
    </source>
</evidence>
<feature type="transmembrane region" description="Helical" evidence="1">
    <location>
        <begin position="59"/>
        <end position="81"/>
    </location>
</feature>
<comment type="caution">
    <text evidence="2">The sequence shown here is derived from an EMBL/GenBank/DDBJ whole genome shotgun (WGS) entry which is preliminary data.</text>
</comment>
<keyword evidence="3" id="KW-1185">Reference proteome</keyword>
<accession>A0ABM9EYA0</accession>
<evidence type="ECO:0000313" key="3">
    <source>
        <dbReference type="Proteomes" id="UP000838308"/>
    </source>
</evidence>
<evidence type="ECO:0000313" key="2">
    <source>
        <dbReference type="EMBL" id="CAH2717610.1"/>
    </source>
</evidence>
<organism evidence="2 3">
    <name type="scientific">Neobacillus rhizosphaerae</name>
    <dbReference type="NCBI Taxonomy" id="2880965"/>
    <lineage>
        <taxon>Bacteria</taxon>
        <taxon>Bacillati</taxon>
        <taxon>Bacillota</taxon>
        <taxon>Bacilli</taxon>
        <taxon>Bacillales</taxon>
        <taxon>Bacillaceae</taxon>
        <taxon>Neobacillus</taxon>
    </lineage>
</organism>
<feature type="transmembrane region" description="Helical" evidence="1">
    <location>
        <begin position="87"/>
        <end position="109"/>
    </location>
</feature>
<keyword evidence="1" id="KW-0812">Transmembrane</keyword>
<keyword evidence="1" id="KW-1133">Transmembrane helix</keyword>
<dbReference type="RefSeq" id="WP_248737821.1">
    <property type="nucleotide sequence ID" value="NZ_CALBWS010000055.1"/>
</dbReference>
<dbReference type="Proteomes" id="UP000838308">
    <property type="component" value="Unassembled WGS sequence"/>
</dbReference>
<keyword evidence="1" id="KW-0472">Membrane</keyword>
<evidence type="ECO:0000256" key="1">
    <source>
        <dbReference type="SAM" id="Phobius"/>
    </source>
</evidence>
<sequence length="115" mass="12632">MILIERNNRQIMIGPFALLLYFTNGRISLARKRPSLWIGPDCCKGVCLGIKKSRDAKDLIDSLIPMGMIFGCAIGVIFGMFFKPSFLVFTVSLGTGIGYLFGVIAFGIYSKKGKS</sequence>
<gene>
    <name evidence="2" type="ORF">BACCIP111895_04826</name>
</gene>
<reference evidence="2" key="1">
    <citation type="submission" date="2022-04" db="EMBL/GenBank/DDBJ databases">
        <authorList>
            <person name="Criscuolo A."/>
        </authorList>
    </citation>
    <scope>NUCLEOTIDE SEQUENCE</scope>
    <source>
        <strain evidence="2">CIP111895</strain>
    </source>
</reference>
<proteinExistence type="predicted"/>